<reference evidence="1 2" key="1">
    <citation type="submission" date="2019-02" db="EMBL/GenBank/DDBJ databases">
        <title>Deep-cultivation of Planctomycetes and their phenomic and genomic characterization uncovers novel biology.</title>
        <authorList>
            <person name="Wiegand S."/>
            <person name="Jogler M."/>
            <person name="Boedeker C."/>
            <person name="Pinto D."/>
            <person name="Vollmers J."/>
            <person name="Rivas-Marin E."/>
            <person name="Kohn T."/>
            <person name="Peeters S.H."/>
            <person name="Heuer A."/>
            <person name="Rast P."/>
            <person name="Oberbeckmann S."/>
            <person name="Bunk B."/>
            <person name="Jeske O."/>
            <person name="Meyerdierks A."/>
            <person name="Storesund J.E."/>
            <person name="Kallscheuer N."/>
            <person name="Luecker S."/>
            <person name="Lage O.M."/>
            <person name="Pohl T."/>
            <person name="Merkel B.J."/>
            <person name="Hornburger P."/>
            <person name="Mueller R.-W."/>
            <person name="Bruemmer F."/>
            <person name="Labrenz M."/>
            <person name="Spormann A.M."/>
            <person name="Op Den Camp H."/>
            <person name="Overmann J."/>
            <person name="Amann R."/>
            <person name="Jetten M.S.M."/>
            <person name="Mascher T."/>
            <person name="Medema M.H."/>
            <person name="Devos D.P."/>
            <person name="Kaster A.-K."/>
            <person name="Ovreas L."/>
            <person name="Rohde M."/>
            <person name="Galperin M.Y."/>
            <person name="Jogler C."/>
        </authorList>
    </citation>
    <scope>NUCLEOTIDE SEQUENCE [LARGE SCALE GENOMIC DNA]</scope>
    <source>
        <strain evidence="1 2">Pla100</strain>
    </source>
</reference>
<protein>
    <submittedName>
        <fullName evidence="1">Uncharacterized protein</fullName>
    </submittedName>
</protein>
<dbReference type="Proteomes" id="UP000316213">
    <property type="component" value="Unassembled WGS sequence"/>
</dbReference>
<proteinExistence type="predicted"/>
<accession>A0A5C6AIK2</accession>
<evidence type="ECO:0000313" key="2">
    <source>
        <dbReference type="Proteomes" id="UP000316213"/>
    </source>
</evidence>
<organism evidence="1 2">
    <name type="scientific">Neorhodopirellula pilleata</name>
    <dbReference type="NCBI Taxonomy" id="2714738"/>
    <lineage>
        <taxon>Bacteria</taxon>
        <taxon>Pseudomonadati</taxon>
        <taxon>Planctomycetota</taxon>
        <taxon>Planctomycetia</taxon>
        <taxon>Pirellulales</taxon>
        <taxon>Pirellulaceae</taxon>
        <taxon>Neorhodopirellula</taxon>
    </lineage>
</organism>
<sequence length="59" mass="6859">MARMSRAEVFDPGEVAVGHVFSRTVRRCFLMGDDPVSGKNFDHRKRWIEEYLQEETLGT</sequence>
<dbReference type="RefSeq" id="WP_146577690.1">
    <property type="nucleotide sequence ID" value="NZ_SJPM01000003.1"/>
</dbReference>
<dbReference type="OrthoDB" id="291634at2"/>
<dbReference type="AlphaFoldDB" id="A0A5C6AIK2"/>
<dbReference type="EMBL" id="SJPM01000003">
    <property type="protein sequence ID" value="TWT99068.1"/>
    <property type="molecule type" value="Genomic_DNA"/>
</dbReference>
<gene>
    <name evidence="1" type="ORF">Pla100_22440</name>
</gene>
<evidence type="ECO:0000313" key="1">
    <source>
        <dbReference type="EMBL" id="TWT99068.1"/>
    </source>
</evidence>
<name>A0A5C6AIK2_9BACT</name>
<comment type="caution">
    <text evidence="1">The sequence shown here is derived from an EMBL/GenBank/DDBJ whole genome shotgun (WGS) entry which is preliminary data.</text>
</comment>
<keyword evidence="2" id="KW-1185">Reference proteome</keyword>